<evidence type="ECO:0000256" key="9">
    <source>
        <dbReference type="ARBA" id="ARBA00023136"/>
    </source>
</evidence>
<keyword evidence="8 10" id="KW-1133">Transmembrane helix</keyword>
<keyword evidence="3" id="KW-0813">Transport</keyword>
<gene>
    <name evidence="11" type="ORF">H8K36_00125</name>
</gene>
<protein>
    <submittedName>
        <fullName evidence="11">Type II secretion system protein M</fullName>
    </submittedName>
</protein>
<comment type="subcellular location">
    <subcellularLocation>
        <location evidence="1">Cell inner membrane</location>
        <topology evidence="1">Single-pass membrane protein</topology>
    </subcellularLocation>
</comment>
<evidence type="ECO:0000256" key="3">
    <source>
        <dbReference type="ARBA" id="ARBA00022448"/>
    </source>
</evidence>
<dbReference type="Gene3D" id="3.30.1360.100">
    <property type="entry name" value="General secretion pathway protein M, EpsM"/>
    <property type="match status" value="1"/>
</dbReference>
<proteinExistence type="inferred from homology"/>
<dbReference type="GO" id="GO:0015628">
    <property type="term" value="P:protein secretion by the type II secretion system"/>
    <property type="evidence" value="ECO:0007669"/>
    <property type="project" value="InterPro"/>
</dbReference>
<evidence type="ECO:0000313" key="12">
    <source>
        <dbReference type="Proteomes" id="UP000627446"/>
    </source>
</evidence>
<evidence type="ECO:0000256" key="8">
    <source>
        <dbReference type="ARBA" id="ARBA00022989"/>
    </source>
</evidence>
<comment type="similarity">
    <text evidence="2">Belongs to the GSP M family.</text>
</comment>
<comment type="caution">
    <text evidence="11">The sequence shown here is derived from an EMBL/GenBank/DDBJ whole genome shotgun (WGS) entry which is preliminary data.</text>
</comment>
<evidence type="ECO:0000256" key="5">
    <source>
        <dbReference type="ARBA" id="ARBA00022519"/>
    </source>
</evidence>
<name>A0A923KMQ4_9BURK</name>
<keyword evidence="4" id="KW-1003">Cell membrane</keyword>
<evidence type="ECO:0000256" key="4">
    <source>
        <dbReference type="ARBA" id="ARBA00022475"/>
    </source>
</evidence>
<dbReference type="InterPro" id="IPR007690">
    <property type="entry name" value="T2SS_GspM"/>
</dbReference>
<dbReference type="RefSeq" id="WP_186915656.1">
    <property type="nucleotide sequence ID" value="NZ_JACOFZ010000001.1"/>
</dbReference>
<dbReference type="AlphaFoldDB" id="A0A923KMQ4"/>
<organism evidence="11 12">
    <name type="scientific">Undibacterium nitidum</name>
    <dbReference type="NCBI Taxonomy" id="2762298"/>
    <lineage>
        <taxon>Bacteria</taxon>
        <taxon>Pseudomonadati</taxon>
        <taxon>Pseudomonadota</taxon>
        <taxon>Betaproteobacteria</taxon>
        <taxon>Burkholderiales</taxon>
        <taxon>Oxalobacteraceae</taxon>
        <taxon>Undibacterium</taxon>
    </lineage>
</organism>
<keyword evidence="7" id="KW-0653">Protein transport</keyword>
<sequence>MIAQELIEEIKSSWTKRELRERRILSFIGLITLVSIVYLVGVEPALRNRSNLEKSIPQLKQNAAKMTDLAAQYSALSKTLSEGVAPISRELIESTLARRNIKTQSLSVSNEIVRFQVNVVAYSNMMEWLLEMQRVARLTVEEIKVTSLTEPGQVSVVVTLKQQRA</sequence>
<evidence type="ECO:0000256" key="1">
    <source>
        <dbReference type="ARBA" id="ARBA00004377"/>
    </source>
</evidence>
<dbReference type="GO" id="GO:0005886">
    <property type="term" value="C:plasma membrane"/>
    <property type="evidence" value="ECO:0007669"/>
    <property type="project" value="UniProtKB-SubCell"/>
</dbReference>
<feature type="transmembrane region" description="Helical" evidence="10">
    <location>
        <begin position="24"/>
        <end position="41"/>
    </location>
</feature>
<dbReference type="SUPFAM" id="SSF103054">
    <property type="entry name" value="General secretion pathway protein M, EpsM"/>
    <property type="match status" value="1"/>
</dbReference>
<reference evidence="11" key="1">
    <citation type="submission" date="2020-08" db="EMBL/GenBank/DDBJ databases">
        <title>Novel species isolated from subtropical streams in China.</title>
        <authorList>
            <person name="Lu H."/>
        </authorList>
    </citation>
    <scope>NUCLEOTIDE SEQUENCE</scope>
    <source>
        <strain evidence="11">LX22W</strain>
    </source>
</reference>
<dbReference type="EMBL" id="JACOFZ010000001">
    <property type="protein sequence ID" value="MBC3879768.1"/>
    <property type="molecule type" value="Genomic_DNA"/>
</dbReference>
<evidence type="ECO:0000313" key="11">
    <source>
        <dbReference type="EMBL" id="MBC3879768.1"/>
    </source>
</evidence>
<dbReference type="InterPro" id="IPR023229">
    <property type="entry name" value="T2SS_M_periplasmic_sf"/>
</dbReference>
<keyword evidence="9 10" id="KW-0472">Membrane</keyword>
<dbReference type="GO" id="GO:0015627">
    <property type="term" value="C:type II protein secretion system complex"/>
    <property type="evidence" value="ECO:0007669"/>
    <property type="project" value="InterPro"/>
</dbReference>
<evidence type="ECO:0000256" key="6">
    <source>
        <dbReference type="ARBA" id="ARBA00022692"/>
    </source>
</evidence>
<keyword evidence="5" id="KW-0997">Cell inner membrane</keyword>
<evidence type="ECO:0000256" key="7">
    <source>
        <dbReference type="ARBA" id="ARBA00022927"/>
    </source>
</evidence>
<keyword evidence="12" id="KW-1185">Reference proteome</keyword>
<keyword evidence="6 10" id="KW-0812">Transmembrane</keyword>
<evidence type="ECO:0000256" key="10">
    <source>
        <dbReference type="SAM" id="Phobius"/>
    </source>
</evidence>
<dbReference type="Pfam" id="PF04612">
    <property type="entry name" value="T2SSM"/>
    <property type="match status" value="1"/>
</dbReference>
<evidence type="ECO:0000256" key="2">
    <source>
        <dbReference type="ARBA" id="ARBA00010637"/>
    </source>
</evidence>
<dbReference type="Proteomes" id="UP000627446">
    <property type="component" value="Unassembled WGS sequence"/>
</dbReference>
<accession>A0A923KMQ4</accession>